<gene>
    <name evidence="5" type="ORF">GZH47_21865</name>
</gene>
<dbReference type="PANTHER" id="PTHR43280">
    <property type="entry name" value="ARAC-FAMILY TRANSCRIPTIONAL REGULATOR"/>
    <property type="match status" value="1"/>
</dbReference>
<dbReference type="KEGG" id="prz:GZH47_21865"/>
<keyword evidence="6" id="KW-1185">Reference proteome</keyword>
<evidence type="ECO:0000313" key="6">
    <source>
        <dbReference type="Proteomes" id="UP000479114"/>
    </source>
</evidence>
<organism evidence="5 6">
    <name type="scientific">Paenibacillus rhizovicinus</name>
    <dbReference type="NCBI Taxonomy" id="2704463"/>
    <lineage>
        <taxon>Bacteria</taxon>
        <taxon>Bacillati</taxon>
        <taxon>Bacillota</taxon>
        <taxon>Bacilli</taxon>
        <taxon>Bacillales</taxon>
        <taxon>Paenibacillaceae</taxon>
        <taxon>Paenibacillus</taxon>
    </lineage>
</organism>
<dbReference type="InterPro" id="IPR037923">
    <property type="entry name" value="HTH-like"/>
</dbReference>
<dbReference type="AlphaFoldDB" id="A0A6C0P3S9"/>
<dbReference type="Gene3D" id="1.10.10.60">
    <property type="entry name" value="Homeodomain-like"/>
    <property type="match status" value="1"/>
</dbReference>
<accession>A0A6C0P3S9</accession>
<evidence type="ECO:0000313" key="5">
    <source>
        <dbReference type="EMBL" id="QHW33168.1"/>
    </source>
</evidence>
<dbReference type="InterPro" id="IPR013096">
    <property type="entry name" value="Cupin_2"/>
</dbReference>
<name>A0A6C0P3S9_9BACL</name>
<evidence type="ECO:0000256" key="1">
    <source>
        <dbReference type="ARBA" id="ARBA00023015"/>
    </source>
</evidence>
<keyword evidence="3" id="KW-0804">Transcription</keyword>
<protein>
    <submittedName>
        <fullName evidence="5">AraC family transcriptional regulator</fullName>
    </submittedName>
</protein>
<dbReference type="EMBL" id="CP048286">
    <property type="protein sequence ID" value="QHW33168.1"/>
    <property type="molecule type" value="Genomic_DNA"/>
</dbReference>
<keyword evidence="2" id="KW-0238">DNA-binding</keyword>
<dbReference type="InterPro" id="IPR018060">
    <property type="entry name" value="HTH_AraC"/>
</dbReference>
<evidence type="ECO:0000256" key="2">
    <source>
        <dbReference type="ARBA" id="ARBA00023125"/>
    </source>
</evidence>
<dbReference type="Proteomes" id="UP000479114">
    <property type="component" value="Chromosome"/>
</dbReference>
<dbReference type="GO" id="GO:0003700">
    <property type="term" value="F:DNA-binding transcription factor activity"/>
    <property type="evidence" value="ECO:0007669"/>
    <property type="project" value="InterPro"/>
</dbReference>
<dbReference type="GO" id="GO:0043565">
    <property type="term" value="F:sequence-specific DNA binding"/>
    <property type="evidence" value="ECO:0007669"/>
    <property type="project" value="InterPro"/>
</dbReference>
<dbReference type="Gene3D" id="2.60.120.10">
    <property type="entry name" value="Jelly Rolls"/>
    <property type="match status" value="1"/>
</dbReference>
<dbReference type="RefSeq" id="WP_162643145.1">
    <property type="nucleotide sequence ID" value="NZ_CP048286.1"/>
</dbReference>
<dbReference type="SUPFAM" id="SSF46689">
    <property type="entry name" value="Homeodomain-like"/>
    <property type="match status" value="2"/>
</dbReference>
<evidence type="ECO:0000256" key="3">
    <source>
        <dbReference type="ARBA" id="ARBA00023163"/>
    </source>
</evidence>
<dbReference type="SUPFAM" id="SSF51215">
    <property type="entry name" value="Regulatory protein AraC"/>
    <property type="match status" value="1"/>
</dbReference>
<dbReference type="InterPro" id="IPR009057">
    <property type="entry name" value="Homeodomain-like_sf"/>
</dbReference>
<dbReference type="PROSITE" id="PS01124">
    <property type="entry name" value="HTH_ARAC_FAMILY_2"/>
    <property type="match status" value="1"/>
</dbReference>
<proteinExistence type="predicted"/>
<dbReference type="Pfam" id="PF12833">
    <property type="entry name" value="HTH_18"/>
    <property type="match status" value="1"/>
</dbReference>
<dbReference type="InterPro" id="IPR014710">
    <property type="entry name" value="RmlC-like_jellyroll"/>
</dbReference>
<feature type="domain" description="HTH araC/xylS-type" evidence="4">
    <location>
        <begin position="194"/>
        <end position="292"/>
    </location>
</feature>
<keyword evidence="1" id="KW-0805">Transcription regulation</keyword>
<dbReference type="Pfam" id="PF07883">
    <property type="entry name" value="Cupin_2"/>
    <property type="match status" value="1"/>
</dbReference>
<dbReference type="PANTHER" id="PTHR43280:SF28">
    <property type="entry name" value="HTH-TYPE TRANSCRIPTIONAL ACTIVATOR RHAS"/>
    <property type="match status" value="1"/>
</dbReference>
<evidence type="ECO:0000259" key="4">
    <source>
        <dbReference type="PROSITE" id="PS01124"/>
    </source>
</evidence>
<dbReference type="SMART" id="SM00342">
    <property type="entry name" value="HTH_ARAC"/>
    <property type="match status" value="1"/>
</dbReference>
<sequence>MDHLFQLPDLYSAIRIPGMEYAVQQAGWSYPDHRHPYFEFLFCISGEMEQWVNGRMYRMYPGDAIIIQSEMLHRTETRMDCSYFDFHFEVEVNVIHMIFQLAAEPLLRSEAYPYVSEWVFRFINRFGEQLQTMMAAEKKQGAAMMDEMSASVSQLQIHSSILNFIGELASDLIHVQHRLHPSSGIKPSQMKLAREAAYWMEYHLHTPINISALAARLNVHRTYLHECFKLVYGVSPSVFHQRIRIREAKKMLQTSNASIEEIAHSLCYSSASHFSHAFRTASGVSPQRFRSANGPSAKPAPK</sequence>
<reference evidence="5 6" key="1">
    <citation type="submission" date="2020-02" db="EMBL/GenBank/DDBJ databases">
        <title>Paenibacillus sp. nov., isolated from rhizosphere soil of tomato.</title>
        <authorList>
            <person name="Weon H.-Y."/>
            <person name="Lee S.A."/>
        </authorList>
    </citation>
    <scope>NUCLEOTIDE SEQUENCE [LARGE SCALE GENOMIC DNA]</scope>
    <source>
        <strain evidence="5 6">14171R-81</strain>
    </source>
</reference>